<dbReference type="GO" id="GO:0003714">
    <property type="term" value="F:transcription corepressor activity"/>
    <property type="evidence" value="ECO:0007669"/>
    <property type="project" value="InterPro"/>
</dbReference>
<dbReference type="InterPro" id="IPR001680">
    <property type="entry name" value="WD40_rpt"/>
</dbReference>
<evidence type="ECO:0000313" key="8">
    <source>
        <dbReference type="Proteomes" id="UP001217754"/>
    </source>
</evidence>
<evidence type="ECO:0008006" key="9">
    <source>
        <dbReference type="Google" id="ProtNLM"/>
    </source>
</evidence>
<keyword evidence="2 5" id="KW-0853">WD repeat</keyword>
<dbReference type="PANTHER" id="PTHR22846:SF2">
    <property type="entry name" value="F-BOX-LIKE_WD REPEAT-CONTAINING PROTEIN EBI"/>
    <property type="match status" value="1"/>
</dbReference>
<dbReference type="RefSeq" id="XP_060120688.1">
    <property type="nucleotide sequence ID" value="XM_060264705.1"/>
</dbReference>
<name>A0AAF0EVN4_9BASI</name>
<dbReference type="SMART" id="SM00320">
    <property type="entry name" value="WD40"/>
    <property type="match status" value="7"/>
</dbReference>
<evidence type="ECO:0000256" key="5">
    <source>
        <dbReference type="PROSITE-ProRule" id="PRU00221"/>
    </source>
</evidence>
<evidence type="ECO:0000313" key="7">
    <source>
        <dbReference type="EMBL" id="WFD37791.1"/>
    </source>
</evidence>
<dbReference type="GO" id="GO:0006357">
    <property type="term" value="P:regulation of transcription by RNA polymerase II"/>
    <property type="evidence" value="ECO:0007669"/>
    <property type="project" value="TreeGrafter"/>
</dbReference>
<gene>
    <name evidence="7" type="ORF">MJAP1_000738</name>
</gene>
<dbReference type="InterPro" id="IPR020472">
    <property type="entry name" value="WD40_PAC1"/>
</dbReference>
<keyword evidence="3" id="KW-0677">Repeat</keyword>
<dbReference type="InterPro" id="IPR036322">
    <property type="entry name" value="WD40_repeat_dom_sf"/>
</dbReference>
<dbReference type="CDD" id="cd00200">
    <property type="entry name" value="WD40"/>
    <property type="match status" value="1"/>
</dbReference>
<dbReference type="AlphaFoldDB" id="A0AAF0EVN4"/>
<dbReference type="InterPro" id="IPR019775">
    <property type="entry name" value="WD40_repeat_CS"/>
</dbReference>
<dbReference type="PROSITE" id="PS50082">
    <property type="entry name" value="WD_REPEATS_2"/>
    <property type="match status" value="6"/>
</dbReference>
<feature type="repeat" description="WD" evidence="5">
    <location>
        <begin position="506"/>
        <end position="547"/>
    </location>
</feature>
<dbReference type="PRINTS" id="PR00320">
    <property type="entry name" value="GPROTEINBRPT"/>
</dbReference>
<dbReference type="InterPro" id="IPR045183">
    <property type="entry name" value="Ebi-like"/>
</dbReference>
<evidence type="ECO:0000256" key="2">
    <source>
        <dbReference type="ARBA" id="ARBA00022574"/>
    </source>
</evidence>
<proteinExistence type="predicted"/>
<evidence type="ECO:0000256" key="6">
    <source>
        <dbReference type="SAM" id="MobiDB-lite"/>
    </source>
</evidence>
<dbReference type="PROSITE" id="PS00678">
    <property type="entry name" value="WD_REPEATS_1"/>
    <property type="match status" value="2"/>
</dbReference>
<protein>
    <recommendedName>
        <fullName evidence="9">WD40 repeat-like protein</fullName>
    </recommendedName>
</protein>
<evidence type="ECO:0000256" key="3">
    <source>
        <dbReference type="ARBA" id="ARBA00022737"/>
    </source>
</evidence>
<dbReference type="InterPro" id="IPR006594">
    <property type="entry name" value="LisH"/>
</dbReference>
<sequence>MASDSAPQLQFSSSEVNLLIYHYLKESGFLHTCFSLRYEARLDDLPAAHEAVVQPGQLLHYLQRGLMYATAERHVQERADASLPPMPDPLVAVPDGSVPRPPSASMRAGLTPPPAAPPQPERKQDAASQTTELVPIEKRSKEDVMDTTPPTADEDEAKDDSPRRNKKAKKGSHATSASRSNLPGTKTKAIPGAAHVLDDKNLTLLSGHAAEVFVSDWNPAVPGLLASGGGDATVRIWDLNAPSEPPAVCKHLPPTQAKNISTVAWNPDGTLLASGSHDGILRLWTPQGDLHLVMSMHQGPIFAVRWNAKGNLLLTGSADGTAIVWDVGSGRTRQQFSLHSDNVLDVQWLTGALDMPPKAPRVAHPDQAVADAIFATGSADNSVHLCKLGEPKPIHTFHGHTDEVNAIRFDPSQTLLASASDDTTAKIWAVRVPGVQAPRQDGDASRPLKSLLLTLTGHTKEVYSLAWCSTGPQSAHPEQPRMLATCSFDHSARLWNGDNGDCLRVIDGHTQNVYALCFSPCARYLATGGIDDKALVTRIADGQTMYEYAAGGAVLDLAWNVERTTPKSEEQATPPSDARAPPQRLAVAQADKLLGVVDLTPYLM</sequence>
<dbReference type="GeneID" id="85224387"/>
<feature type="repeat" description="WD" evidence="5">
    <location>
        <begin position="253"/>
        <end position="284"/>
    </location>
</feature>
<dbReference type="SMART" id="SM00667">
    <property type="entry name" value="LisH"/>
    <property type="match status" value="1"/>
</dbReference>
<dbReference type="PANTHER" id="PTHR22846">
    <property type="entry name" value="WD40 REPEAT PROTEIN"/>
    <property type="match status" value="1"/>
</dbReference>
<dbReference type="Pfam" id="PF00400">
    <property type="entry name" value="WD40"/>
    <property type="match status" value="6"/>
</dbReference>
<comment type="subcellular location">
    <subcellularLocation>
        <location evidence="1">Nucleus</location>
    </subcellularLocation>
</comment>
<feature type="compositionally biased region" description="Basic and acidic residues" evidence="6">
    <location>
        <begin position="135"/>
        <end position="144"/>
    </location>
</feature>
<dbReference type="Proteomes" id="UP001217754">
    <property type="component" value="Chromosome 1"/>
</dbReference>
<dbReference type="EMBL" id="CP119958">
    <property type="protein sequence ID" value="WFD37791.1"/>
    <property type="molecule type" value="Genomic_DNA"/>
</dbReference>
<feature type="repeat" description="WD" evidence="5">
    <location>
        <begin position="294"/>
        <end position="335"/>
    </location>
</feature>
<feature type="repeat" description="WD" evidence="5">
    <location>
        <begin position="455"/>
        <end position="505"/>
    </location>
</feature>
<keyword evidence="4" id="KW-0539">Nucleus</keyword>
<dbReference type="PROSITE" id="PS50294">
    <property type="entry name" value="WD_REPEATS_REGION"/>
    <property type="match status" value="4"/>
</dbReference>
<dbReference type="Gene3D" id="2.130.10.10">
    <property type="entry name" value="YVTN repeat-like/Quinoprotein amine dehydrogenase"/>
    <property type="match status" value="1"/>
</dbReference>
<organism evidence="7 8">
    <name type="scientific">Malassezia japonica</name>
    <dbReference type="NCBI Taxonomy" id="223818"/>
    <lineage>
        <taxon>Eukaryota</taxon>
        <taxon>Fungi</taxon>
        <taxon>Dikarya</taxon>
        <taxon>Basidiomycota</taxon>
        <taxon>Ustilaginomycotina</taxon>
        <taxon>Malasseziomycetes</taxon>
        <taxon>Malasseziales</taxon>
        <taxon>Malasseziaceae</taxon>
        <taxon>Malassezia</taxon>
    </lineage>
</organism>
<dbReference type="GO" id="GO:0034967">
    <property type="term" value="C:Set3 complex"/>
    <property type="evidence" value="ECO:0007669"/>
    <property type="project" value="TreeGrafter"/>
</dbReference>
<feature type="repeat" description="WD" evidence="5">
    <location>
        <begin position="397"/>
        <end position="431"/>
    </location>
</feature>
<feature type="compositionally biased region" description="Polar residues" evidence="6">
    <location>
        <begin position="173"/>
        <end position="184"/>
    </location>
</feature>
<dbReference type="Gene3D" id="1.20.960.30">
    <property type="match status" value="1"/>
</dbReference>
<keyword evidence="8" id="KW-1185">Reference proteome</keyword>
<dbReference type="SUPFAM" id="SSF50978">
    <property type="entry name" value="WD40 repeat-like"/>
    <property type="match status" value="2"/>
</dbReference>
<feature type="region of interest" description="Disordered" evidence="6">
    <location>
        <begin position="80"/>
        <end position="187"/>
    </location>
</feature>
<reference evidence="7" key="1">
    <citation type="submission" date="2023-03" db="EMBL/GenBank/DDBJ databases">
        <title>Mating type loci evolution in Malassezia.</title>
        <authorList>
            <person name="Coelho M.A."/>
        </authorList>
    </citation>
    <scope>NUCLEOTIDE SEQUENCE</scope>
    <source>
        <strain evidence="7">CBS 9431</strain>
    </source>
</reference>
<evidence type="ECO:0000256" key="4">
    <source>
        <dbReference type="ARBA" id="ARBA00023242"/>
    </source>
</evidence>
<feature type="repeat" description="WD" evidence="5">
    <location>
        <begin position="205"/>
        <end position="240"/>
    </location>
</feature>
<evidence type="ECO:0000256" key="1">
    <source>
        <dbReference type="ARBA" id="ARBA00004123"/>
    </source>
</evidence>
<dbReference type="PROSITE" id="PS50896">
    <property type="entry name" value="LISH"/>
    <property type="match status" value="1"/>
</dbReference>
<dbReference type="InterPro" id="IPR015943">
    <property type="entry name" value="WD40/YVTN_repeat-like_dom_sf"/>
</dbReference>
<accession>A0AAF0EVN4</accession>